<protein>
    <submittedName>
        <fullName evidence="2">Uncharacterized protein</fullName>
    </submittedName>
</protein>
<feature type="region of interest" description="Disordered" evidence="1">
    <location>
        <begin position="36"/>
        <end position="81"/>
    </location>
</feature>
<organism evidence="2 3">
    <name type="scientific">Bradyrhizobium guangdongense</name>
    <dbReference type="NCBI Taxonomy" id="1325090"/>
    <lineage>
        <taxon>Bacteria</taxon>
        <taxon>Pseudomonadati</taxon>
        <taxon>Pseudomonadota</taxon>
        <taxon>Alphaproteobacteria</taxon>
        <taxon>Hyphomicrobiales</taxon>
        <taxon>Nitrobacteraceae</taxon>
        <taxon>Bradyrhizobium</taxon>
    </lineage>
</organism>
<reference evidence="2" key="2">
    <citation type="submission" date="2022-12" db="EMBL/GenBank/DDBJ databases">
        <authorList>
            <person name="Sun Q."/>
            <person name="Zhou Y."/>
        </authorList>
    </citation>
    <scope>NUCLEOTIDE SEQUENCE</scope>
    <source>
        <strain evidence="2">CGMCC 1.15034</strain>
    </source>
</reference>
<proteinExistence type="predicted"/>
<evidence type="ECO:0000256" key="1">
    <source>
        <dbReference type="SAM" id="MobiDB-lite"/>
    </source>
</evidence>
<feature type="compositionally biased region" description="Basic residues" evidence="1">
    <location>
        <begin position="71"/>
        <end position="81"/>
    </location>
</feature>
<comment type="caution">
    <text evidence="2">The sequence shown here is derived from an EMBL/GenBank/DDBJ whole genome shotgun (WGS) entry which is preliminary data.</text>
</comment>
<evidence type="ECO:0000313" key="3">
    <source>
        <dbReference type="Proteomes" id="UP000625079"/>
    </source>
</evidence>
<dbReference type="EMBL" id="BMHC01000005">
    <property type="protein sequence ID" value="GGI24878.1"/>
    <property type="molecule type" value="Genomic_DNA"/>
</dbReference>
<sequence>MPDRRRRPDQIYRAIVERHFDKTYWTSAFRKSMSSGDMLATETGRNKAGGGPARNHIEPAGPENGQGAPERRRHRQREART</sequence>
<evidence type="ECO:0000313" key="2">
    <source>
        <dbReference type="EMBL" id="GGI24878.1"/>
    </source>
</evidence>
<reference evidence="2" key="1">
    <citation type="journal article" date="2014" name="Int. J. Syst. Evol. Microbiol.">
        <title>Complete genome sequence of Corynebacterium casei LMG S-19264T (=DSM 44701T), isolated from a smear-ripened cheese.</title>
        <authorList>
            <consortium name="US DOE Joint Genome Institute (JGI-PGF)"/>
            <person name="Walter F."/>
            <person name="Albersmeier A."/>
            <person name="Kalinowski J."/>
            <person name="Ruckert C."/>
        </authorList>
    </citation>
    <scope>NUCLEOTIDE SEQUENCE</scope>
    <source>
        <strain evidence="2">CGMCC 1.15034</strain>
    </source>
</reference>
<gene>
    <name evidence="2" type="ORF">GCM10010987_31590</name>
</gene>
<dbReference type="Proteomes" id="UP000625079">
    <property type="component" value="Unassembled WGS sequence"/>
</dbReference>
<name>A0AA87W4S4_9BRAD</name>
<dbReference type="AlphaFoldDB" id="A0AA87W4S4"/>
<accession>A0AA87W4S4</accession>